<feature type="transmembrane region" description="Helical" evidence="2">
    <location>
        <begin position="138"/>
        <end position="163"/>
    </location>
</feature>
<feature type="transmembrane region" description="Helical" evidence="2">
    <location>
        <begin position="178"/>
        <end position="198"/>
    </location>
</feature>
<feature type="transmembrane region" description="Helical" evidence="2">
    <location>
        <begin position="59"/>
        <end position="82"/>
    </location>
</feature>
<proteinExistence type="predicted"/>
<feature type="compositionally biased region" description="Basic and acidic residues" evidence="1">
    <location>
        <begin position="337"/>
        <end position="359"/>
    </location>
</feature>
<feature type="transmembrane region" description="Helical" evidence="2">
    <location>
        <begin position="20"/>
        <end position="38"/>
    </location>
</feature>
<reference evidence="3" key="1">
    <citation type="submission" date="2019-01" db="EMBL/GenBank/DDBJ databases">
        <title>Draft genome sequences of three monokaryotic isolates of the white-rot basidiomycete fungus Dichomitus squalens.</title>
        <authorList>
            <consortium name="DOE Joint Genome Institute"/>
            <person name="Lopez S.C."/>
            <person name="Andreopoulos B."/>
            <person name="Pangilinan J."/>
            <person name="Lipzen A."/>
            <person name="Riley R."/>
            <person name="Ahrendt S."/>
            <person name="Ng V."/>
            <person name="Barry K."/>
            <person name="Daum C."/>
            <person name="Grigoriev I.V."/>
            <person name="Hilden K.S."/>
            <person name="Makela M.R."/>
            <person name="de Vries R.P."/>
        </authorList>
    </citation>
    <scope>NUCLEOTIDE SEQUENCE [LARGE SCALE GENOMIC DNA]</scope>
    <source>
        <strain evidence="3">OM18370.1</strain>
    </source>
</reference>
<name>A0A4Q9M9Y2_9APHY</name>
<organism evidence="3">
    <name type="scientific">Dichomitus squalens</name>
    <dbReference type="NCBI Taxonomy" id="114155"/>
    <lineage>
        <taxon>Eukaryota</taxon>
        <taxon>Fungi</taxon>
        <taxon>Dikarya</taxon>
        <taxon>Basidiomycota</taxon>
        <taxon>Agaricomycotina</taxon>
        <taxon>Agaricomycetes</taxon>
        <taxon>Polyporales</taxon>
        <taxon>Polyporaceae</taxon>
        <taxon>Dichomitus</taxon>
    </lineage>
</organism>
<feature type="transmembrane region" description="Helical" evidence="2">
    <location>
        <begin position="219"/>
        <end position="241"/>
    </location>
</feature>
<feature type="region of interest" description="Disordered" evidence="1">
    <location>
        <begin position="328"/>
        <end position="359"/>
    </location>
</feature>
<dbReference type="Proteomes" id="UP000292957">
    <property type="component" value="Unassembled WGS sequence"/>
</dbReference>
<evidence type="ECO:0000313" key="3">
    <source>
        <dbReference type="EMBL" id="TBU22752.1"/>
    </source>
</evidence>
<keyword evidence="2" id="KW-0812">Transmembrane</keyword>
<sequence length="359" mass="39054">MPVITALRVNLALTCVESALYGAFVVLAVTSLVVLIARHGKDTGRSSSLSPAGVIQSPLCMGTVMLLISVTGHWITTVIRLYEAIRDNTGGTQASAYYLTVEAKPHVVATAFVVASVIVGDIILTYRIWVVWHRKFSMIIFPILCTLGYTATGTSVVELFAIFNTGESIFVRASQKRIITTAALTLSTNVYGTVSIAYRIWVTNRAMKHGRMKGPSIGLYEALVIFIESAALYTSWTLFFLVSYSASSLLETFAFHCIPVATGISFMLIIVRVGLGFSWSEDTGETLGVTTRVPVVGRLQTRGQDSGEPYPLRMITLNVTRTVEQETDFALPQSPGDKGRRGSVDETFKKLTKDGAESV</sequence>
<evidence type="ECO:0000256" key="2">
    <source>
        <dbReference type="SAM" id="Phobius"/>
    </source>
</evidence>
<accession>A0A4Q9M9Y2</accession>
<feature type="transmembrane region" description="Helical" evidence="2">
    <location>
        <begin position="107"/>
        <end position="126"/>
    </location>
</feature>
<evidence type="ECO:0000256" key="1">
    <source>
        <dbReference type="SAM" id="MobiDB-lite"/>
    </source>
</evidence>
<gene>
    <name evidence="3" type="ORF">BD311DRAFT_675322</name>
</gene>
<dbReference type="OrthoDB" id="3346544at2759"/>
<protein>
    <submittedName>
        <fullName evidence="3">Uncharacterized protein</fullName>
    </submittedName>
</protein>
<keyword evidence="2" id="KW-1133">Transmembrane helix</keyword>
<feature type="transmembrane region" description="Helical" evidence="2">
    <location>
        <begin position="253"/>
        <end position="271"/>
    </location>
</feature>
<dbReference type="AlphaFoldDB" id="A0A4Q9M9Y2"/>
<dbReference type="EMBL" id="ML143527">
    <property type="protein sequence ID" value="TBU22752.1"/>
    <property type="molecule type" value="Genomic_DNA"/>
</dbReference>
<keyword evidence="2" id="KW-0472">Membrane</keyword>